<dbReference type="EMBL" id="CAKOAT010178266">
    <property type="protein sequence ID" value="CAH8353051.1"/>
    <property type="molecule type" value="Genomic_DNA"/>
</dbReference>
<gene>
    <name evidence="3" type="ORF">ERUC_LOCUS18860</name>
</gene>
<evidence type="ECO:0000256" key="2">
    <source>
        <dbReference type="SAM" id="MobiDB-lite"/>
    </source>
</evidence>
<evidence type="ECO:0000256" key="1">
    <source>
        <dbReference type="SAM" id="Coils"/>
    </source>
</evidence>
<reference evidence="3 4" key="1">
    <citation type="submission" date="2022-03" db="EMBL/GenBank/DDBJ databases">
        <authorList>
            <person name="Macdonald S."/>
            <person name="Ahmed S."/>
            <person name="Newling K."/>
        </authorList>
    </citation>
    <scope>NUCLEOTIDE SEQUENCE [LARGE SCALE GENOMIC DNA]</scope>
</reference>
<organism evidence="3 4">
    <name type="scientific">Eruca vesicaria subsp. sativa</name>
    <name type="common">Garden rocket</name>
    <name type="synonym">Eruca sativa</name>
    <dbReference type="NCBI Taxonomy" id="29727"/>
    <lineage>
        <taxon>Eukaryota</taxon>
        <taxon>Viridiplantae</taxon>
        <taxon>Streptophyta</taxon>
        <taxon>Embryophyta</taxon>
        <taxon>Tracheophyta</taxon>
        <taxon>Spermatophyta</taxon>
        <taxon>Magnoliopsida</taxon>
        <taxon>eudicotyledons</taxon>
        <taxon>Gunneridae</taxon>
        <taxon>Pentapetalae</taxon>
        <taxon>rosids</taxon>
        <taxon>malvids</taxon>
        <taxon>Brassicales</taxon>
        <taxon>Brassicaceae</taxon>
        <taxon>Brassiceae</taxon>
        <taxon>Eruca</taxon>
    </lineage>
</organism>
<feature type="coiled-coil region" evidence="1">
    <location>
        <begin position="120"/>
        <end position="203"/>
    </location>
</feature>
<keyword evidence="4" id="KW-1185">Reference proteome</keyword>
<name>A0ABC8K8J2_ERUVS</name>
<evidence type="ECO:0000313" key="3">
    <source>
        <dbReference type="EMBL" id="CAH8353051.1"/>
    </source>
</evidence>
<dbReference type="Proteomes" id="UP001642260">
    <property type="component" value="Unassembled WGS sequence"/>
</dbReference>
<feature type="region of interest" description="Disordered" evidence="2">
    <location>
        <begin position="1"/>
        <end position="27"/>
    </location>
</feature>
<evidence type="ECO:0000313" key="4">
    <source>
        <dbReference type="Proteomes" id="UP001642260"/>
    </source>
</evidence>
<accession>A0ABC8K8J2</accession>
<sequence>MEAFNKASEAISARKGTATSAASGDDVMITGSSRKMTIKSEIVSSSQGRRLRGRMATRSSPRAFDAEHTAGGFSEALKDLNASVFLQESTPFSSGDPAEVILMLHERLLQVTSPLHRLGTRLLEEDVSSIKEEARELSRQLSEEKSRRIAQGMELRDLQTNIKAIEGAVETSSSEVLTLSRRNQELEETLERLRTERKTLEDMKVMAVNGVKIISRWEMMRDWLAGRSHSWDVAREFDRYKAVVIVEAKFRGVDPPSFTVEPHPA</sequence>
<feature type="region of interest" description="Disordered" evidence="2">
    <location>
        <begin position="42"/>
        <end position="62"/>
    </location>
</feature>
<protein>
    <submittedName>
        <fullName evidence="3">Uncharacterized protein</fullName>
    </submittedName>
</protein>
<proteinExistence type="predicted"/>
<comment type="caution">
    <text evidence="3">The sequence shown here is derived from an EMBL/GenBank/DDBJ whole genome shotgun (WGS) entry which is preliminary data.</text>
</comment>
<dbReference type="AlphaFoldDB" id="A0ABC8K8J2"/>
<keyword evidence="1" id="KW-0175">Coiled coil</keyword>